<dbReference type="GO" id="GO:0003700">
    <property type="term" value="F:DNA-binding transcription factor activity"/>
    <property type="evidence" value="ECO:0007669"/>
    <property type="project" value="TreeGrafter"/>
</dbReference>
<evidence type="ECO:0000313" key="4">
    <source>
        <dbReference type="EMBL" id="NYI80275.1"/>
    </source>
</evidence>
<dbReference type="Pfam" id="PF00440">
    <property type="entry name" value="TetR_N"/>
    <property type="match status" value="1"/>
</dbReference>
<dbReference type="InterPro" id="IPR050109">
    <property type="entry name" value="HTH-type_TetR-like_transc_reg"/>
</dbReference>
<organism evidence="4 5">
    <name type="scientific">Nocardioides panzhihuensis</name>
    <dbReference type="NCBI Taxonomy" id="860243"/>
    <lineage>
        <taxon>Bacteria</taxon>
        <taxon>Bacillati</taxon>
        <taxon>Actinomycetota</taxon>
        <taxon>Actinomycetes</taxon>
        <taxon>Propionibacteriales</taxon>
        <taxon>Nocardioidaceae</taxon>
        <taxon>Nocardioides</taxon>
    </lineage>
</organism>
<evidence type="ECO:0000259" key="3">
    <source>
        <dbReference type="PROSITE" id="PS50977"/>
    </source>
</evidence>
<dbReference type="Proteomes" id="UP000564496">
    <property type="component" value="Unassembled WGS sequence"/>
</dbReference>
<comment type="caution">
    <text evidence="4">The sequence shown here is derived from an EMBL/GenBank/DDBJ whole genome shotgun (WGS) entry which is preliminary data.</text>
</comment>
<dbReference type="InterPro" id="IPR036271">
    <property type="entry name" value="Tet_transcr_reg_TetR-rel_C_sf"/>
</dbReference>
<evidence type="ECO:0000313" key="5">
    <source>
        <dbReference type="Proteomes" id="UP000564496"/>
    </source>
</evidence>
<dbReference type="RefSeq" id="WP_179660481.1">
    <property type="nucleotide sequence ID" value="NZ_JACBZR010000001.1"/>
</dbReference>
<evidence type="ECO:0000256" key="1">
    <source>
        <dbReference type="ARBA" id="ARBA00023125"/>
    </source>
</evidence>
<protein>
    <submittedName>
        <fullName evidence="4">AcrR family transcriptional regulator</fullName>
    </submittedName>
</protein>
<dbReference type="SUPFAM" id="SSF46689">
    <property type="entry name" value="Homeodomain-like"/>
    <property type="match status" value="1"/>
</dbReference>
<reference evidence="4 5" key="1">
    <citation type="submission" date="2020-07" db="EMBL/GenBank/DDBJ databases">
        <title>Sequencing the genomes of 1000 actinobacteria strains.</title>
        <authorList>
            <person name="Klenk H.-P."/>
        </authorList>
    </citation>
    <scope>NUCLEOTIDE SEQUENCE [LARGE SCALE GENOMIC DNA]</scope>
    <source>
        <strain evidence="4 5">DSM 26487</strain>
    </source>
</reference>
<proteinExistence type="predicted"/>
<dbReference type="InterPro" id="IPR009057">
    <property type="entry name" value="Homeodomain-like_sf"/>
</dbReference>
<dbReference type="GO" id="GO:0000976">
    <property type="term" value="F:transcription cis-regulatory region binding"/>
    <property type="evidence" value="ECO:0007669"/>
    <property type="project" value="TreeGrafter"/>
</dbReference>
<dbReference type="PANTHER" id="PTHR30055">
    <property type="entry name" value="HTH-TYPE TRANSCRIPTIONAL REGULATOR RUTR"/>
    <property type="match status" value="1"/>
</dbReference>
<sequence>MTSERNNATEASTADRLLTAARACVLDVGWKRTTLTDVANRAGVSRMTVYRTYVDMDSLFGDLMTREWAEVVASVVATDDRDASWPDRIATGVAGSVAALREDALLRRMVDVDPEWLLRYLLHRRGRSQDAVLDMLAEQITRGQSEGSLRAGDPVLLARSIVLTAHGFLFSSHTMTDETVTHAGLDHELAELVRRFLTP</sequence>
<gene>
    <name evidence="4" type="ORF">BJ988_004923</name>
</gene>
<name>A0A7Z0DR48_9ACTN</name>
<dbReference type="AlphaFoldDB" id="A0A7Z0DR48"/>
<dbReference type="SUPFAM" id="SSF48498">
    <property type="entry name" value="Tetracyclin repressor-like, C-terminal domain"/>
    <property type="match status" value="1"/>
</dbReference>
<dbReference type="InterPro" id="IPR001647">
    <property type="entry name" value="HTH_TetR"/>
</dbReference>
<feature type="domain" description="HTH tetR-type" evidence="3">
    <location>
        <begin position="11"/>
        <end position="71"/>
    </location>
</feature>
<evidence type="ECO:0000256" key="2">
    <source>
        <dbReference type="PROSITE-ProRule" id="PRU00335"/>
    </source>
</evidence>
<dbReference type="EMBL" id="JACBZR010000001">
    <property type="protein sequence ID" value="NYI80275.1"/>
    <property type="molecule type" value="Genomic_DNA"/>
</dbReference>
<dbReference type="PANTHER" id="PTHR30055:SF153">
    <property type="entry name" value="HTH-TYPE TRANSCRIPTIONAL REPRESSOR RV3405C"/>
    <property type="match status" value="1"/>
</dbReference>
<feature type="DNA-binding region" description="H-T-H motif" evidence="2">
    <location>
        <begin position="34"/>
        <end position="53"/>
    </location>
</feature>
<keyword evidence="5" id="KW-1185">Reference proteome</keyword>
<dbReference type="PROSITE" id="PS50977">
    <property type="entry name" value="HTH_TETR_2"/>
    <property type="match status" value="1"/>
</dbReference>
<dbReference type="Gene3D" id="1.10.357.10">
    <property type="entry name" value="Tetracycline Repressor, domain 2"/>
    <property type="match status" value="1"/>
</dbReference>
<keyword evidence="1 2" id="KW-0238">DNA-binding</keyword>
<accession>A0A7Z0DR48</accession>